<dbReference type="InterPro" id="IPR025997">
    <property type="entry name" value="SBP_2_dom"/>
</dbReference>
<evidence type="ECO:0000313" key="6">
    <source>
        <dbReference type="Proteomes" id="UP000236728"/>
    </source>
</evidence>
<dbReference type="Proteomes" id="UP000236728">
    <property type="component" value="Unassembled WGS sequence"/>
</dbReference>
<proteinExistence type="inferred from homology"/>
<dbReference type="SUPFAM" id="SSF53822">
    <property type="entry name" value="Periplasmic binding protein-like I"/>
    <property type="match status" value="1"/>
</dbReference>
<keyword evidence="3" id="KW-0732">Signal</keyword>
<dbReference type="Gene3D" id="3.40.50.2300">
    <property type="match status" value="2"/>
</dbReference>
<evidence type="ECO:0000256" key="1">
    <source>
        <dbReference type="ARBA" id="ARBA00004196"/>
    </source>
</evidence>
<dbReference type="PANTHER" id="PTHR46847">
    <property type="entry name" value="D-ALLOSE-BINDING PERIPLASMIC PROTEIN-RELATED"/>
    <property type="match status" value="1"/>
</dbReference>
<name>A0A1H6AXF9_9BACT</name>
<protein>
    <submittedName>
        <fullName evidence="5">Erythritol-binding protein</fullName>
    </submittedName>
</protein>
<dbReference type="InterPro" id="IPR028082">
    <property type="entry name" value="Peripla_BP_I"/>
</dbReference>
<dbReference type="GO" id="GO:0030313">
    <property type="term" value="C:cell envelope"/>
    <property type="evidence" value="ECO:0007669"/>
    <property type="project" value="UniProtKB-SubCell"/>
</dbReference>
<dbReference type="EMBL" id="FNVA01000006">
    <property type="protein sequence ID" value="SEG53251.1"/>
    <property type="molecule type" value="Genomic_DNA"/>
</dbReference>
<dbReference type="AlphaFoldDB" id="A0A1H6AXF9"/>
<evidence type="ECO:0000259" key="4">
    <source>
        <dbReference type="Pfam" id="PF13407"/>
    </source>
</evidence>
<gene>
    <name evidence="5" type="ORF">SAMN05421819_3344</name>
</gene>
<sequence length="314" mass="33178">MRRPCVPFVAALMALPLLQSCDRGVRPPLIAIIVPSQDNPFFKAEADAAAVRARALGYRVRIDSHGDDAYLQDNLIDAAIASGAKAIVLDNAGTDASISAVRRATRAGIACFLIDRDIAATGIAKAQIIADNDQGARIVAAEFVRRMGAAGGDYAELLGKESDTNAQVRTRGFHAVLDGDKQLHRVAAQSADWSQSEAFDKTEVILQSHATIKGIIAGNDTMALGAVAAARSSGRPVAVITGFDGSPDALAAIKSAQLSATTLQPAAIISRMAVDELDRYLKTGTTGKPERQIIPCDLVTPSNVDEFVDFEKIR</sequence>
<organism evidence="5 6">
    <name type="scientific">Bryocella elongata</name>
    <dbReference type="NCBI Taxonomy" id="863522"/>
    <lineage>
        <taxon>Bacteria</taxon>
        <taxon>Pseudomonadati</taxon>
        <taxon>Acidobacteriota</taxon>
        <taxon>Terriglobia</taxon>
        <taxon>Terriglobales</taxon>
        <taxon>Acidobacteriaceae</taxon>
        <taxon>Bryocella</taxon>
    </lineage>
</organism>
<dbReference type="CDD" id="cd19967">
    <property type="entry name" value="PBP1_TmRBP-like"/>
    <property type="match status" value="1"/>
</dbReference>
<comment type="similarity">
    <text evidence="2">Belongs to the bacterial solute-binding protein 2 family.</text>
</comment>
<feature type="domain" description="Periplasmic binding protein" evidence="4">
    <location>
        <begin position="30"/>
        <end position="282"/>
    </location>
</feature>
<dbReference type="PROSITE" id="PS51257">
    <property type="entry name" value="PROKAR_LIPOPROTEIN"/>
    <property type="match status" value="1"/>
</dbReference>
<dbReference type="OrthoDB" id="9769193at2"/>
<dbReference type="GO" id="GO:0030246">
    <property type="term" value="F:carbohydrate binding"/>
    <property type="evidence" value="ECO:0007669"/>
    <property type="project" value="UniProtKB-ARBA"/>
</dbReference>
<evidence type="ECO:0000313" key="5">
    <source>
        <dbReference type="EMBL" id="SEG53251.1"/>
    </source>
</evidence>
<reference evidence="5 6" key="1">
    <citation type="submission" date="2016-10" db="EMBL/GenBank/DDBJ databases">
        <authorList>
            <person name="de Groot N.N."/>
        </authorList>
    </citation>
    <scope>NUCLEOTIDE SEQUENCE [LARGE SCALE GENOMIC DNA]</scope>
    <source>
        <strain evidence="5 6">DSM 22489</strain>
    </source>
</reference>
<dbReference type="PANTHER" id="PTHR46847:SF1">
    <property type="entry name" value="D-ALLOSE-BINDING PERIPLASMIC PROTEIN-RELATED"/>
    <property type="match status" value="1"/>
</dbReference>
<dbReference type="Pfam" id="PF13407">
    <property type="entry name" value="Peripla_BP_4"/>
    <property type="match status" value="1"/>
</dbReference>
<evidence type="ECO:0000256" key="2">
    <source>
        <dbReference type="ARBA" id="ARBA00007639"/>
    </source>
</evidence>
<evidence type="ECO:0000256" key="3">
    <source>
        <dbReference type="ARBA" id="ARBA00022729"/>
    </source>
</evidence>
<keyword evidence="6" id="KW-1185">Reference proteome</keyword>
<comment type="subcellular location">
    <subcellularLocation>
        <location evidence="1">Cell envelope</location>
    </subcellularLocation>
</comment>
<accession>A0A1H6AXF9</accession>